<feature type="transmembrane region" description="Helical" evidence="2">
    <location>
        <begin position="175"/>
        <end position="197"/>
    </location>
</feature>
<dbReference type="GO" id="GO:0005524">
    <property type="term" value="F:ATP binding"/>
    <property type="evidence" value="ECO:0007669"/>
    <property type="project" value="InterPro"/>
</dbReference>
<dbReference type="OrthoDB" id="1100563at2"/>
<evidence type="ECO:0000313" key="4">
    <source>
        <dbReference type="EMBL" id="AOM78904.1"/>
    </source>
</evidence>
<dbReference type="InterPro" id="IPR012336">
    <property type="entry name" value="Thioredoxin-like_fold"/>
</dbReference>
<dbReference type="CDD" id="cd12921">
    <property type="entry name" value="VKOR_4"/>
    <property type="match status" value="1"/>
</dbReference>
<keyword evidence="2" id="KW-0472">Membrane</keyword>
<keyword evidence="2" id="KW-0812">Transmembrane</keyword>
<dbReference type="InterPro" id="IPR005074">
    <property type="entry name" value="Peptidase_C39"/>
</dbReference>
<accession>A0A1D7QJQ7</accession>
<protein>
    <recommendedName>
        <fullName evidence="3">Peptidase C39 domain-containing protein</fullName>
    </recommendedName>
</protein>
<feature type="transmembrane region" description="Helical" evidence="2">
    <location>
        <begin position="284"/>
        <end position="304"/>
    </location>
</feature>
<feature type="domain" description="Peptidase C39" evidence="3">
    <location>
        <begin position="6"/>
        <end position="128"/>
    </location>
</feature>
<dbReference type="InterPro" id="IPR036249">
    <property type="entry name" value="Thioredoxin-like_sf"/>
</dbReference>
<keyword evidence="5" id="KW-1185">Reference proteome</keyword>
<evidence type="ECO:0000259" key="3">
    <source>
        <dbReference type="PROSITE" id="PS50990"/>
    </source>
</evidence>
<dbReference type="SUPFAM" id="SSF52833">
    <property type="entry name" value="Thioredoxin-like"/>
    <property type="match status" value="1"/>
</dbReference>
<dbReference type="GO" id="GO:0016020">
    <property type="term" value="C:membrane"/>
    <property type="evidence" value="ECO:0007669"/>
    <property type="project" value="InterPro"/>
</dbReference>
<reference evidence="4 5" key="1">
    <citation type="submission" date="2016-08" db="EMBL/GenBank/DDBJ databases">
        <authorList>
            <person name="Seilhamer J.J."/>
        </authorList>
    </citation>
    <scope>NUCLEOTIDE SEQUENCE [LARGE SCALE GENOMIC DNA]</scope>
    <source>
        <strain evidence="4 5">DX4</strain>
    </source>
</reference>
<feature type="transmembrane region" description="Helical" evidence="2">
    <location>
        <begin position="316"/>
        <end position="338"/>
    </location>
</feature>
<dbReference type="RefSeq" id="WP_069380568.1">
    <property type="nucleotide sequence ID" value="NZ_CP017141.1"/>
</dbReference>
<feature type="transmembrane region" description="Helical" evidence="2">
    <location>
        <begin position="259"/>
        <end position="277"/>
    </location>
</feature>
<sequence length="527" mass="59486">MINPLQSRLENSEAVVLSLIKELRIDVSKPTVQYQLNEHPEYPSLLAISDSLNGWRIPHETYRIDKGEYAVEDLSFPLIAHLGDGGGRFILIHNITNGKVTYTNETEKKAVMEETEFLKKWDGILLYAEKTEHSGEENYRMEQLKGWFDQARVPLLVLLLLVCVAAVVNDTALSMAYGALLAVKLLGVAVSVLLLVYSIDGNNPFIQNLCSLGKENNCNAILKSDAAKVTSWLSWSEVGLFYFAGSLLCLLVNPQSVALLAWLCLAALPYTFYSIGYQIKIKNWCVLCCTIQGLLWLEAFAFLMNSSFTLDIPLSVLPTVMVCFLLPIAIWAFLKPFLTKAGQTKHLKQQLKGFKYNSDLFHKLLTGQPRYAVPEELKAINLGNPQAQTVITMVTNPFCGPCAATHKMLDEWLTTREDLQLKILFTTANHEEDARTKVARHVTALSLSKDGKYVGEALNGWYKQSNKDYDTWATQYPVHVNEEMSLVTERQKAWCEMAEITFTPTILVNGYKLMEPYRLEDIQFMDI</sequence>
<keyword evidence="2" id="KW-1133">Transmembrane helix</keyword>
<feature type="transmembrane region" description="Helical" evidence="2">
    <location>
        <begin position="232"/>
        <end position="253"/>
    </location>
</feature>
<dbReference type="Gene3D" id="3.40.30.10">
    <property type="entry name" value="Glutaredoxin"/>
    <property type="match status" value="1"/>
</dbReference>
<keyword evidence="1" id="KW-0676">Redox-active center</keyword>
<dbReference type="PROSITE" id="PS00194">
    <property type="entry name" value="THIOREDOXIN_1"/>
    <property type="match status" value="1"/>
</dbReference>
<dbReference type="PROSITE" id="PS50990">
    <property type="entry name" value="PEPTIDASE_C39"/>
    <property type="match status" value="1"/>
</dbReference>
<dbReference type="KEGG" id="psty:BFS30_18040"/>
<gene>
    <name evidence="4" type="ORF">BFS30_18040</name>
</gene>
<dbReference type="InterPro" id="IPR017937">
    <property type="entry name" value="Thioredoxin_CS"/>
</dbReference>
<feature type="transmembrane region" description="Helical" evidence="2">
    <location>
        <begin position="151"/>
        <end position="169"/>
    </location>
</feature>
<dbReference type="GO" id="GO:0006508">
    <property type="term" value="P:proteolysis"/>
    <property type="evidence" value="ECO:0007669"/>
    <property type="project" value="InterPro"/>
</dbReference>
<dbReference type="AlphaFoldDB" id="A0A1D7QJQ7"/>
<dbReference type="Gene3D" id="3.90.70.10">
    <property type="entry name" value="Cysteine proteinases"/>
    <property type="match status" value="1"/>
</dbReference>
<dbReference type="Gene3D" id="1.20.1440.130">
    <property type="entry name" value="VKOR domain"/>
    <property type="match status" value="1"/>
</dbReference>
<evidence type="ECO:0000313" key="5">
    <source>
        <dbReference type="Proteomes" id="UP000094313"/>
    </source>
</evidence>
<dbReference type="GO" id="GO:0008233">
    <property type="term" value="F:peptidase activity"/>
    <property type="evidence" value="ECO:0007669"/>
    <property type="project" value="InterPro"/>
</dbReference>
<dbReference type="Pfam" id="PF13462">
    <property type="entry name" value="Thioredoxin_4"/>
    <property type="match status" value="1"/>
</dbReference>
<organism evidence="4 5">
    <name type="scientific">Pedobacter steynii</name>
    <dbReference type="NCBI Taxonomy" id="430522"/>
    <lineage>
        <taxon>Bacteria</taxon>
        <taxon>Pseudomonadati</taxon>
        <taxon>Bacteroidota</taxon>
        <taxon>Sphingobacteriia</taxon>
        <taxon>Sphingobacteriales</taxon>
        <taxon>Sphingobacteriaceae</taxon>
        <taxon>Pedobacter</taxon>
    </lineage>
</organism>
<name>A0A1D7QJQ7_9SPHI</name>
<dbReference type="EMBL" id="CP017141">
    <property type="protein sequence ID" value="AOM78904.1"/>
    <property type="molecule type" value="Genomic_DNA"/>
</dbReference>
<dbReference type="InterPro" id="IPR038354">
    <property type="entry name" value="VKOR_sf"/>
</dbReference>
<dbReference type="Pfam" id="PF03412">
    <property type="entry name" value="Peptidase_C39"/>
    <property type="match status" value="1"/>
</dbReference>
<dbReference type="Proteomes" id="UP000094313">
    <property type="component" value="Chromosome"/>
</dbReference>
<proteinExistence type="predicted"/>
<evidence type="ECO:0000256" key="1">
    <source>
        <dbReference type="ARBA" id="ARBA00023284"/>
    </source>
</evidence>
<evidence type="ECO:0000256" key="2">
    <source>
        <dbReference type="SAM" id="Phobius"/>
    </source>
</evidence>